<name>A0A9W8VB38_9HYPO</name>
<organism evidence="2 3">
    <name type="scientific">Fusarium torreyae</name>
    <dbReference type="NCBI Taxonomy" id="1237075"/>
    <lineage>
        <taxon>Eukaryota</taxon>
        <taxon>Fungi</taxon>
        <taxon>Dikarya</taxon>
        <taxon>Ascomycota</taxon>
        <taxon>Pezizomycotina</taxon>
        <taxon>Sordariomycetes</taxon>
        <taxon>Hypocreomycetidae</taxon>
        <taxon>Hypocreales</taxon>
        <taxon>Nectriaceae</taxon>
        <taxon>Fusarium</taxon>
    </lineage>
</organism>
<evidence type="ECO:0000313" key="2">
    <source>
        <dbReference type="EMBL" id="KAJ4248473.1"/>
    </source>
</evidence>
<dbReference type="SUPFAM" id="SSF51735">
    <property type="entry name" value="NAD(P)-binding Rossmann-fold domains"/>
    <property type="match status" value="1"/>
</dbReference>
<dbReference type="EMBL" id="JAOQAZ010000036">
    <property type="protein sequence ID" value="KAJ4248473.1"/>
    <property type="molecule type" value="Genomic_DNA"/>
</dbReference>
<dbReference type="Gene3D" id="3.40.50.720">
    <property type="entry name" value="NAD(P)-binding Rossmann-like Domain"/>
    <property type="match status" value="1"/>
</dbReference>
<evidence type="ECO:0000313" key="3">
    <source>
        <dbReference type="Proteomes" id="UP001152049"/>
    </source>
</evidence>
<dbReference type="PANTHER" id="PTHR43157">
    <property type="entry name" value="PHOSPHATIDYLINOSITOL-GLYCAN BIOSYNTHESIS CLASS F PROTEIN-RELATED"/>
    <property type="match status" value="1"/>
</dbReference>
<dbReference type="InterPro" id="IPR036291">
    <property type="entry name" value="NAD(P)-bd_dom_sf"/>
</dbReference>
<dbReference type="PRINTS" id="PR00081">
    <property type="entry name" value="GDHRDH"/>
</dbReference>
<evidence type="ECO:0008006" key="4">
    <source>
        <dbReference type="Google" id="ProtNLM"/>
    </source>
</evidence>
<gene>
    <name evidence="2" type="ORF">NW762_012810</name>
</gene>
<keyword evidence="3" id="KW-1185">Reference proteome</keyword>
<protein>
    <recommendedName>
        <fullName evidence="4">Short-chain dehydrogenase/reductase</fullName>
    </recommendedName>
</protein>
<dbReference type="OrthoDB" id="191139at2759"/>
<accession>A0A9W8VB38</accession>
<proteinExistence type="predicted"/>
<dbReference type="AlphaFoldDB" id="A0A9W8VB38"/>
<dbReference type="GO" id="GO:0016491">
    <property type="term" value="F:oxidoreductase activity"/>
    <property type="evidence" value="ECO:0007669"/>
    <property type="project" value="UniProtKB-KW"/>
</dbReference>
<sequence>MATSFDITPEKRATALSFLKRQFFRKTPAVTKAEVDLAGKTAIVTGANVGLGFECSRQLLELGVDKLILAVRNVAKGEAALERLATLASLTSQTMEVWQLDMSAYDSITQLAERTKTLDRLDIFVHNAGISNQKLHLNPKTGYDEVIQTNYLSSVLLTVLLLPILKDKNSPTSPGRFTLVSSETAAWAAFKEKDQVPILPEFCKTDNHDGPDRYWTSKLLGLLWLSELAKRVPSSVAVVNAVNPGLCYGSNLTNNWIGIEGYVFSVMTRLIGRSAALGARALVDAAVRQSPKSHCQYLEDGKLQPMPPLIYSVEGEEVASRLWDETMNELAFARVPDIIKDLSLSLA</sequence>
<reference evidence="2" key="1">
    <citation type="submission" date="2022-09" db="EMBL/GenBank/DDBJ databases">
        <title>Fusarium specimens isolated from Avocado Roots.</title>
        <authorList>
            <person name="Stajich J."/>
            <person name="Roper C."/>
            <person name="Heimlech-Rivalta G."/>
        </authorList>
    </citation>
    <scope>NUCLEOTIDE SEQUENCE</scope>
    <source>
        <strain evidence="2">CF00136</strain>
    </source>
</reference>
<dbReference type="Pfam" id="PF00106">
    <property type="entry name" value="adh_short"/>
    <property type="match status" value="1"/>
</dbReference>
<comment type="caution">
    <text evidence="2">The sequence shown here is derived from an EMBL/GenBank/DDBJ whole genome shotgun (WGS) entry which is preliminary data.</text>
</comment>
<evidence type="ECO:0000256" key="1">
    <source>
        <dbReference type="ARBA" id="ARBA00023002"/>
    </source>
</evidence>
<dbReference type="PANTHER" id="PTHR43157:SF31">
    <property type="entry name" value="PHOSPHATIDYLINOSITOL-GLYCAN BIOSYNTHESIS CLASS F PROTEIN"/>
    <property type="match status" value="1"/>
</dbReference>
<dbReference type="Proteomes" id="UP001152049">
    <property type="component" value="Unassembled WGS sequence"/>
</dbReference>
<dbReference type="InterPro" id="IPR002347">
    <property type="entry name" value="SDR_fam"/>
</dbReference>
<keyword evidence="1" id="KW-0560">Oxidoreductase</keyword>